<dbReference type="Gene3D" id="3.90.1150.10">
    <property type="entry name" value="Aspartate Aminotransferase, domain 1"/>
    <property type="match status" value="1"/>
</dbReference>
<dbReference type="Pfam" id="PF01053">
    <property type="entry name" value="Cys_Met_Meta_PP"/>
    <property type="match status" value="1"/>
</dbReference>
<gene>
    <name evidence="5" type="ORF">ACFO9K_13145</name>
</gene>
<protein>
    <submittedName>
        <fullName evidence="5">Trans-sulfuration enzyme family protein</fullName>
    </submittedName>
</protein>
<dbReference type="EMBL" id="JBHSHT010000002">
    <property type="protein sequence ID" value="MFC4825203.1"/>
    <property type="molecule type" value="Genomic_DNA"/>
</dbReference>
<dbReference type="CDD" id="cd00614">
    <property type="entry name" value="CGS_like"/>
    <property type="match status" value="1"/>
</dbReference>
<dbReference type="PANTHER" id="PTHR11808">
    <property type="entry name" value="TRANS-SULFURATION ENZYME FAMILY MEMBER"/>
    <property type="match status" value="1"/>
</dbReference>
<dbReference type="RefSeq" id="WP_254269101.1">
    <property type="nucleotide sequence ID" value="NZ_CP100400.1"/>
</dbReference>
<feature type="compositionally biased region" description="Basic and acidic residues" evidence="4">
    <location>
        <begin position="16"/>
        <end position="25"/>
    </location>
</feature>
<comment type="caution">
    <text evidence="5">The sequence shown here is derived from an EMBL/GenBank/DDBJ whole genome shotgun (WGS) entry which is preliminary data.</text>
</comment>
<feature type="region of interest" description="Disordered" evidence="4">
    <location>
        <begin position="1"/>
        <end position="25"/>
    </location>
</feature>
<name>A0ABD5Q3K9_9EURY</name>
<accession>A0ABD5Q3K9</accession>
<keyword evidence="6" id="KW-1185">Reference proteome</keyword>
<dbReference type="Gene3D" id="3.40.640.10">
    <property type="entry name" value="Type I PLP-dependent aspartate aminotransferase-like (Major domain)"/>
    <property type="match status" value="1"/>
</dbReference>
<keyword evidence="3" id="KW-0663">Pyridoxal phosphate</keyword>
<proteinExistence type="inferred from homology"/>
<comment type="cofactor">
    <cofactor evidence="1">
        <name>pyridoxal 5'-phosphate</name>
        <dbReference type="ChEBI" id="CHEBI:597326"/>
    </cofactor>
</comment>
<dbReference type="FunFam" id="3.90.1150.10:FF:000033">
    <property type="entry name" value="Cystathionine gamma-synthase"/>
    <property type="match status" value="1"/>
</dbReference>
<dbReference type="InterPro" id="IPR015421">
    <property type="entry name" value="PyrdxlP-dep_Trfase_major"/>
</dbReference>
<dbReference type="AlphaFoldDB" id="A0ABD5Q3K9"/>
<dbReference type="InterPro" id="IPR015424">
    <property type="entry name" value="PyrdxlP-dep_Trfase"/>
</dbReference>
<dbReference type="GO" id="GO:0009086">
    <property type="term" value="P:methionine biosynthetic process"/>
    <property type="evidence" value="ECO:0007669"/>
    <property type="project" value="UniProtKB-ARBA"/>
</dbReference>
<dbReference type="Proteomes" id="UP001595945">
    <property type="component" value="Unassembled WGS sequence"/>
</dbReference>
<dbReference type="GeneID" id="73044085"/>
<dbReference type="PIRSF" id="PIRSF001434">
    <property type="entry name" value="CGS"/>
    <property type="match status" value="1"/>
</dbReference>
<evidence type="ECO:0000256" key="4">
    <source>
        <dbReference type="SAM" id="MobiDB-lite"/>
    </source>
</evidence>
<sequence>MTDDQYDFESIAVGAGEERPRADTKDVVTPVHLSATFGLDAAGYPEEGYTYTRHGNPTRDRLEDRLADLSNAARVFAASSGMATVSTVCLSLLGPGDRVVAADSLFGGTKQLFDEFLTGFGVEVSYVDATDPENVADALGPSAELVWVESPTNPLLKLCDIEALGELSDEHGATLVVDNTFATPYAQRPLDLGADVSVLSTTKFVNGHTDSVGGAIAVADADLSEQFGFVLRDVMGAPLSPFDSYLVLRGLKTLPARMESHQRNATEVAAFLADHESVAAVNYPGLRSHPDHDLAARQMDNYGGVVTFEIDGDGAETRAFVEELDVFELAMSLGGVESLVEHTASMSAASLSPAERETAGIPDSLVRLSVGLESPDDLIPDLAAALDEV</sequence>
<dbReference type="InterPro" id="IPR000277">
    <property type="entry name" value="Cys/Met-Metab_PyrdxlP-dep_enz"/>
</dbReference>
<dbReference type="InterPro" id="IPR015422">
    <property type="entry name" value="PyrdxlP-dep_Trfase_small"/>
</dbReference>
<evidence type="ECO:0000313" key="5">
    <source>
        <dbReference type="EMBL" id="MFC4825203.1"/>
    </source>
</evidence>
<dbReference type="SUPFAM" id="SSF53383">
    <property type="entry name" value="PLP-dependent transferases"/>
    <property type="match status" value="1"/>
</dbReference>
<evidence type="ECO:0000256" key="1">
    <source>
        <dbReference type="ARBA" id="ARBA00001933"/>
    </source>
</evidence>
<dbReference type="FunFam" id="3.40.640.10:FF:000046">
    <property type="entry name" value="Cystathionine gamma-lyase"/>
    <property type="match status" value="1"/>
</dbReference>
<evidence type="ECO:0000256" key="2">
    <source>
        <dbReference type="ARBA" id="ARBA00009077"/>
    </source>
</evidence>
<evidence type="ECO:0000313" key="6">
    <source>
        <dbReference type="Proteomes" id="UP001595945"/>
    </source>
</evidence>
<comment type="similarity">
    <text evidence="2">Belongs to the trans-sulfuration enzymes family.</text>
</comment>
<evidence type="ECO:0000256" key="3">
    <source>
        <dbReference type="ARBA" id="ARBA00022898"/>
    </source>
</evidence>
<organism evidence="5 6">
    <name type="scientific">Halorussus aquaticus</name>
    <dbReference type="NCBI Taxonomy" id="2953748"/>
    <lineage>
        <taxon>Archaea</taxon>
        <taxon>Methanobacteriati</taxon>
        <taxon>Methanobacteriota</taxon>
        <taxon>Stenosarchaea group</taxon>
        <taxon>Halobacteria</taxon>
        <taxon>Halobacteriales</taxon>
        <taxon>Haladaptataceae</taxon>
        <taxon>Halorussus</taxon>
    </lineage>
</organism>
<dbReference type="GO" id="GO:0003824">
    <property type="term" value="F:catalytic activity"/>
    <property type="evidence" value="ECO:0007669"/>
    <property type="project" value="UniProtKB-ARBA"/>
</dbReference>
<reference evidence="5 6" key="1">
    <citation type="journal article" date="2019" name="Int. J. Syst. Evol. Microbiol.">
        <title>The Global Catalogue of Microorganisms (GCM) 10K type strain sequencing project: providing services to taxonomists for standard genome sequencing and annotation.</title>
        <authorList>
            <consortium name="The Broad Institute Genomics Platform"/>
            <consortium name="The Broad Institute Genome Sequencing Center for Infectious Disease"/>
            <person name="Wu L."/>
            <person name="Ma J."/>
        </authorList>
    </citation>
    <scope>NUCLEOTIDE SEQUENCE [LARGE SCALE GENOMIC DNA]</scope>
    <source>
        <strain evidence="5 6">XZYJ18</strain>
    </source>
</reference>
<dbReference type="PANTHER" id="PTHR11808:SF15">
    <property type="entry name" value="CYSTATHIONINE GAMMA-LYASE"/>
    <property type="match status" value="1"/>
</dbReference>